<keyword evidence="1" id="KW-0732">Signal</keyword>
<dbReference type="PIRSF" id="PIRSF029172">
    <property type="entry name" value="UCP029172_ABC_sbc_YnjB"/>
    <property type="match status" value="1"/>
</dbReference>
<dbReference type="Pfam" id="PF13416">
    <property type="entry name" value="SBP_bac_8"/>
    <property type="match status" value="1"/>
</dbReference>
<dbReference type="PROSITE" id="PS51257">
    <property type="entry name" value="PROKAR_LIPOPROTEIN"/>
    <property type="match status" value="1"/>
</dbReference>
<evidence type="ECO:0000313" key="3">
    <source>
        <dbReference type="Proteomes" id="UP000824002"/>
    </source>
</evidence>
<reference evidence="2" key="2">
    <citation type="journal article" date="2021" name="PeerJ">
        <title>Extensive microbial diversity within the chicken gut microbiome revealed by metagenomics and culture.</title>
        <authorList>
            <person name="Gilroy R."/>
            <person name="Ravi A."/>
            <person name="Getino M."/>
            <person name="Pursley I."/>
            <person name="Horton D.L."/>
            <person name="Alikhan N.F."/>
            <person name="Baker D."/>
            <person name="Gharbi K."/>
            <person name="Hall N."/>
            <person name="Watson M."/>
            <person name="Adriaenssens E.M."/>
            <person name="Foster-Nyarko E."/>
            <person name="Jarju S."/>
            <person name="Secka A."/>
            <person name="Antonio M."/>
            <person name="Oren A."/>
            <person name="Chaudhuri R.R."/>
            <person name="La Ragione R."/>
            <person name="Hildebrand F."/>
            <person name="Pallen M.J."/>
        </authorList>
    </citation>
    <scope>NUCLEOTIDE SEQUENCE</scope>
    <source>
        <strain evidence="2">CHK199-13235</strain>
    </source>
</reference>
<dbReference type="EMBL" id="DVJP01000031">
    <property type="protein sequence ID" value="HIS76036.1"/>
    <property type="molecule type" value="Genomic_DNA"/>
</dbReference>
<dbReference type="SUPFAM" id="SSF53850">
    <property type="entry name" value="Periplasmic binding protein-like II"/>
    <property type="match status" value="1"/>
</dbReference>
<dbReference type="PANTHER" id="PTHR42779">
    <property type="entry name" value="PROTEIN YNJB"/>
    <property type="match status" value="1"/>
</dbReference>
<dbReference type="InterPro" id="IPR006059">
    <property type="entry name" value="SBP"/>
</dbReference>
<dbReference type="InterPro" id="IPR027020">
    <property type="entry name" value="YnjB"/>
</dbReference>
<dbReference type="NCBIfam" id="NF008633">
    <property type="entry name" value="PRK11622.1"/>
    <property type="match status" value="1"/>
</dbReference>
<reference evidence="2" key="1">
    <citation type="submission" date="2020-10" db="EMBL/GenBank/DDBJ databases">
        <authorList>
            <person name="Gilroy R."/>
        </authorList>
    </citation>
    <scope>NUCLEOTIDE SEQUENCE</scope>
    <source>
        <strain evidence="2">CHK199-13235</strain>
    </source>
</reference>
<accession>A0A9D1FLF9</accession>
<dbReference type="AlphaFoldDB" id="A0A9D1FLF9"/>
<dbReference type="Proteomes" id="UP000824002">
    <property type="component" value="Unassembled WGS sequence"/>
</dbReference>
<comment type="caution">
    <text evidence="2">The sequence shown here is derived from an EMBL/GenBank/DDBJ whole genome shotgun (WGS) entry which is preliminary data.</text>
</comment>
<sequence length="410" mass="45625">MKNKAIKYISILLVSCMIFMLSACGQQTAEFDPNSDYDSIVEQAKGQTVTFYGWGGNEANNRWIDTVLAPAVEEKYGITLKRVPMDIEQVMAKLVGEKQAGKQDGSIDMIWINGENFYSAKENDLLFGPVTGYLPNFSKYVDAEADNIRFDYGYPTDGYESPYGNNQMVLITDSAKISETPKNAAEFLAFAKAHPGRVTYPALPDFTGRTFVVNLIYNLVGYEQFQTMEAQKETVREAIEPALDYLRELNPYLWNQGKTFPATSAQVDTMFADGELDLTMSCYPYTYLAEVEKGTFPATVHSFIFENGMAADTDFIAVAANSPHKAGALVVMNEVLSPEMQAARLDIAKICPAIDNTRMEPEEQKLFENAMPSGGGTIPLEELNEKKLPQMPAKLVPIIEEIWLEEVVGK</sequence>
<name>A0A9D1FLF9_9FIRM</name>
<evidence type="ECO:0000313" key="2">
    <source>
        <dbReference type="EMBL" id="HIS76036.1"/>
    </source>
</evidence>
<feature type="chain" id="PRO_5038994032" evidence="1">
    <location>
        <begin position="26"/>
        <end position="410"/>
    </location>
</feature>
<proteinExistence type="predicted"/>
<evidence type="ECO:0000256" key="1">
    <source>
        <dbReference type="SAM" id="SignalP"/>
    </source>
</evidence>
<gene>
    <name evidence="2" type="ORF">IAB51_04405</name>
</gene>
<dbReference type="Gene3D" id="3.40.190.10">
    <property type="entry name" value="Periplasmic binding protein-like II"/>
    <property type="match status" value="2"/>
</dbReference>
<feature type="signal peptide" evidence="1">
    <location>
        <begin position="1"/>
        <end position="25"/>
    </location>
</feature>
<protein>
    <submittedName>
        <fullName evidence="2">ABC transporter substrate-binding protein</fullName>
    </submittedName>
</protein>
<dbReference type="PANTHER" id="PTHR42779:SF1">
    <property type="entry name" value="PROTEIN YNJB"/>
    <property type="match status" value="1"/>
</dbReference>
<organism evidence="2 3">
    <name type="scientific">Candidatus Merdivicinus excrementipullorum</name>
    <dbReference type="NCBI Taxonomy" id="2840867"/>
    <lineage>
        <taxon>Bacteria</taxon>
        <taxon>Bacillati</taxon>
        <taxon>Bacillota</taxon>
        <taxon>Clostridia</taxon>
        <taxon>Eubacteriales</taxon>
        <taxon>Oscillospiraceae</taxon>
        <taxon>Oscillospiraceae incertae sedis</taxon>
        <taxon>Candidatus Merdivicinus</taxon>
    </lineage>
</organism>